<dbReference type="Gene3D" id="3.30.360.10">
    <property type="entry name" value="Dihydrodipicolinate Reductase, domain 2"/>
    <property type="match status" value="1"/>
</dbReference>
<evidence type="ECO:0000313" key="5">
    <source>
        <dbReference type="Proteomes" id="UP000075260"/>
    </source>
</evidence>
<accession>A0A150Q4P9</accession>
<dbReference type="GO" id="GO:0000166">
    <property type="term" value="F:nucleotide binding"/>
    <property type="evidence" value="ECO:0007669"/>
    <property type="project" value="InterPro"/>
</dbReference>
<feature type="domain" description="Gfo/Idh/MocA-like oxidoreductase N-terminal" evidence="2">
    <location>
        <begin position="3"/>
        <end position="122"/>
    </location>
</feature>
<evidence type="ECO:0000256" key="1">
    <source>
        <dbReference type="ARBA" id="ARBA00023002"/>
    </source>
</evidence>
<reference evidence="4 5" key="1">
    <citation type="submission" date="2014-02" db="EMBL/GenBank/DDBJ databases">
        <title>The small core and large imbalanced accessory genome model reveals a collaborative survival strategy of Sorangium cellulosum strains in nature.</title>
        <authorList>
            <person name="Han K."/>
            <person name="Peng R."/>
            <person name="Blom J."/>
            <person name="Li Y.-Z."/>
        </authorList>
    </citation>
    <scope>NUCLEOTIDE SEQUENCE [LARGE SCALE GENOMIC DNA]</scope>
    <source>
        <strain evidence="4 5">So0008-312</strain>
    </source>
</reference>
<dbReference type="GO" id="GO:0016491">
    <property type="term" value="F:oxidoreductase activity"/>
    <property type="evidence" value="ECO:0007669"/>
    <property type="project" value="UniProtKB-KW"/>
</dbReference>
<dbReference type="Gene3D" id="3.40.50.720">
    <property type="entry name" value="NAD(P)-binding Rossmann-like Domain"/>
    <property type="match status" value="1"/>
</dbReference>
<dbReference type="InterPro" id="IPR055170">
    <property type="entry name" value="GFO_IDH_MocA-like_dom"/>
</dbReference>
<comment type="caution">
    <text evidence="4">The sequence shown here is derived from an EMBL/GenBank/DDBJ whole genome shotgun (WGS) entry which is preliminary data.</text>
</comment>
<sequence length="362" mass="40593">MTLKIAIVGCGKIADGHIEEIQKMPERARVVAVCDLELLMAEQIAVRYGIPSHYDSFDRMLDVEKPDVVHITTPPQSHLFLARRAIEAGAHVYVEKPTALNLSDVRRLIELCTAAGKKMTVGWEYQFDPPAVEMRRLIGEGVLGDPVHVESCFGYNLSGPFGAALLGDGSHWVHRLPGKLFHNNIDHLLNKVVEFVDDEQPKVTATAYALREKRFGDARDDMLDELRVTVQGARVSAYGTFSSHARPPGHFLRVYGTKNTLHVDFTSRTVTLDASPKLPSAIGRVVPAFDQALSYLREGGKNVVRFARSDFHFFSGMNRLIGLFYDSITRGAELPISYRDMIRVAWMMDEIFRQVPQEKART</sequence>
<dbReference type="PANTHER" id="PTHR43818:SF11">
    <property type="entry name" value="BCDNA.GH03377"/>
    <property type="match status" value="1"/>
</dbReference>
<evidence type="ECO:0000259" key="2">
    <source>
        <dbReference type="Pfam" id="PF01408"/>
    </source>
</evidence>
<gene>
    <name evidence="4" type="ORF">BE15_13465</name>
</gene>
<dbReference type="Pfam" id="PF22725">
    <property type="entry name" value="GFO_IDH_MocA_C3"/>
    <property type="match status" value="1"/>
</dbReference>
<dbReference type="PANTHER" id="PTHR43818">
    <property type="entry name" value="BCDNA.GH03377"/>
    <property type="match status" value="1"/>
</dbReference>
<dbReference type="AlphaFoldDB" id="A0A150Q4P9"/>
<protein>
    <submittedName>
        <fullName evidence="4">Oxidoreductase</fullName>
    </submittedName>
</protein>
<dbReference type="Pfam" id="PF01408">
    <property type="entry name" value="GFO_IDH_MocA"/>
    <property type="match status" value="1"/>
</dbReference>
<dbReference type="SUPFAM" id="SSF55347">
    <property type="entry name" value="Glyceraldehyde-3-phosphate dehydrogenase-like, C-terminal domain"/>
    <property type="match status" value="1"/>
</dbReference>
<keyword evidence="1" id="KW-0560">Oxidoreductase</keyword>
<dbReference type="OrthoDB" id="9793050at2"/>
<feature type="domain" description="GFO/IDH/MocA-like oxidoreductase" evidence="3">
    <location>
        <begin position="133"/>
        <end position="261"/>
    </location>
</feature>
<dbReference type="InterPro" id="IPR050463">
    <property type="entry name" value="Gfo/Idh/MocA_oxidrdct_glycsds"/>
</dbReference>
<dbReference type="InterPro" id="IPR000683">
    <property type="entry name" value="Gfo/Idh/MocA-like_OxRdtase_N"/>
</dbReference>
<dbReference type="InterPro" id="IPR036291">
    <property type="entry name" value="NAD(P)-bd_dom_sf"/>
</dbReference>
<dbReference type="RefSeq" id="WP_061612386.1">
    <property type="nucleotide sequence ID" value="NZ_CP162579.1"/>
</dbReference>
<organism evidence="4 5">
    <name type="scientific">Sorangium cellulosum</name>
    <name type="common">Polyangium cellulosum</name>
    <dbReference type="NCBI Taxonomy" id="56"/>
    <lineage>
        <taxon>Bacteria</taxon>
        <taxon>Pseudomonadati</taxon>
        <taxon>Myxococcota</taxon>
        <taxon>Polyangia</taxon>
        <taxon>Polyangiales</taxon>
        <taxon>Polyangiaceae</taxon>
        <taxon>Sorangium</taxon>
    </lineage>
</organism>
<dbReference type="SUPFAM" id="SSF51735">
    <property type="entry name" value="NAD(P)-binding Rossmann-fold domains"/>
    <property type="match status" value="1"/>
</dbReference>
<dbReference type="Proteomes" id="UP000075260">
    <property type="component" value="Unassembled WGS sequence"/>
</dbReference>
<dbReference type="EMBL" id="JEMA01001049">
    <property type="protein sequence ID" value="KYF62985.1"/>
    <property type="molecule type" value="Genomic_DNA"/>
</dbReference>
<evidence type="ECO:0000259" key="3">
    <source>
        <dbReference type="Pfam" id="PF22725"/>
    </source>
</evidence>
<proteinExistence type="predicted"/>
<name>A0A150Q4P9_SORCE</name>
<evidence type="ECO:0000313" key="4">
    <source>
        <dbReference type="EMBL" id="KYF62985.1"/>
    </source>
</evidence>